<dbReference type="RefSeq" id="XP_056481652.1">
    <property type="nucleotide sequence ID" value="XM_056638145.1"/>
</dbReference>
<dbReference type="GO" id="GO:0005634">
    <property type="term" value="C:nucleus"/>
    <property type="evidence" value="ECO:0007669"/>
    <property type="project" value="UniProtKB-SubCell"/>
</dbReference>
<evidence type="ECO:0000313" key="8">
    <source>
        <dbReference type="EMBL" id="KAJ5376622.1"/>
    </source>
</evidence>
<keyword evidence="4" id="KW-0804">Transcription</keyword>
<comment type="caution">
    <text evidence="8">The sequence shown here is derived from an EMBL/GenBank/DDBJ whole genome shotgun (WGS) entry which is preliminary data.</text>
</comment>
<dbReference type="EMBL" id="JAPZBU010000012">
    <property type="protein sequence ID" value="KAJ5376622.1"/>
    <property type="molecule type" value="Genomic_DNA"/>
</dbReference>
<dbReference type="SMART" id="SM00066">
    <property type="entry name" value="GAL4"/>
    <property type="match status" value="1"/>
</dbReference>
<dbReference type="PROSITE" id="PS50048">
    <property type="entry name" value="ZN2_CY6_FUNGAL_2"/>
    <property type="match status" value="1"/>
</dbReference>
<keyword evidence="5" id="KW-0539">Nucleus</keyword>
<feature type="domain" description="Zn(2)-C6 fungal-type" evidence="7">
    <location>
        <begin position="43"/>
        <end position="73"/>
    </location>
</feature>
<dbReference type="Proteomes" id="UP001147747">
    <property type="component" value="Unassembled WGS sequence"/>
</dbReference>
<organism evidence="8 9">
    <name type="scientific">Penicillium cosmopolitanum</name>
    <dbReference type="NCBI Taxonomy" id="1131564"/>
    <lineage>
        <taxon>Eukaryota</taxon>
        <taxon>Fungi</taxon>
        <taxon>Dikarya</taxon>
        <taxon>Ascomycota</taxon>
        <taxon>Pezizomycotina</taxon>
        <taxon>Eurotiomycetes</taxon>
        <taxon>Eurotiomycetidae</taxon>
        <taxon>Eurotiales</taxon>
        <taxon>Aspergillaceae</taxon>
        <taxon>Penicillium</taxon>
    </lineage>
</organism>
<dbReference type="SUPFAM" id="SSF57701">
    <property type="entry name" value="Zn2/Cys6 DNA-binding domain"/>
    <property type="match status" value="1"/>
</dbReference>
<keyword evidence="9" id="KW-1185">Reference proteome</keyword>
<feature type="region of interest" description="Disordered" evidence="6">
    <location>
        <begin position="162"/>
        <end position="205"/>
    </location>
</feature>
<evidence type="ECO:0000313" key="9">
    <source>
        <dbReference type="Proteomes" id="UP001147747"/>
    </source>
</evidence>
<dbReference type="PROSITE" id="PS00463">
    <property type="entry name" value="ZN2_CY6_FUNGAL_1"/>
    <property type="match status" value="1"/>
</dbReference>
<evidence type="ECO:0000256" key="5">
    <source>
        <dbReference type="ARBA" id="ARBA00023242"/>
    </source>
</evidence>
<dbReference type="AlphaFoldDB" id="A0A9W9SEF1"/>
<feature type="region of interest" description="Disordered" evidence="6">
    <location>
        <begin position="111"/>
        <end position="147"/>
    </location>
</feature>
<evidence type="ECO:0000256" key="2">
    <source>
        <dbReference type="ARBA" id="ARBA00023015"/>
    </source>
</evidence>
<sequence length="758" mass="84787">MTSTIFNILSADMDTDKSHPPSLSQEHRQDARQLEPKKRTRTGCLNCSRRRRKCDEERPTCTGCKRRGDECQWRLLGSFRDSNIKILESNHPSMSQGGAVSKNKRQSKFKILNAVPGGAKRPIEESPDLSGRKSPSISPSKTTANVDMPMDAATEVQSNIPTASGYADRPSNLTDIGPPLSPPLTGNTSSHTSHGPSHNSPHCEAIGRGASHVHQHGSTSQEQYPANLHVDFQPQLPDHASPHAYLNSSPGYAIDDLATLRNLNGAQFHSSVEGSYQTVPSPLFDHSVFSDPADFANDVFLPGSAYEALHTALRNRQLWTARPDVPRRASSQGSISHVNTPSGRSDNSFSQSTRQPQRSSAGRYFDLSPEREHVLWQNYLNEICSWLDMFDNNRHFASTFPQMAKTSPHLRYSILALSARQLEREQNEKSQSESLSLYQEAIHLLFPELESKSTPVIASCVILCVLEMLSCNPKEWRRHLDGCAYLIQAAGINGFSGNEEQALFWCFARMDVCGGLISEEDTIIPIHNWRPRDMSCSEASRLFLSSNKTNFDTYANYTVYLCAETLSVLFGSSSKAPHPCTSCQSFPEEDGNSYVHRWGDLFTHVEQWYENRPSQMKSIFTVSTPSQASRDKPFPTVLYGNGAAISGNQLYHVSALLLLQQRPKTIVLSKKPKSVLWHARQICAISASNSHHGCWTNALQPLWIAGKVMSHYSEHEAIVETLVRIERETGWATTWRVEDLKEFWGDYDNEDECDVDMD</sequence>
<gene>
    <name evidence="8" type="ORF">N7509_013508</name>
</gene>
<proteinExistence type="predicted"/>
<dbReference type="CDD" id="cd12148">
    <property type="entry name" value="fungal_TF_MHR"/>
    <property type="match status" value="1"/>
</dbReference>
<evidence type="ECO:0000256" key="1">
    <source>
        <dbReference type="ARBA" id="ARBA00004123"/>
    </source>
</evidence>
<dbReference type="GO" id="GO:0008270">
    <property type="term" value="F:zinc ion binding"/>
    <property type="evidence" value="ECO:0007669"/>
    <property type="project" value="InterPro"/>
</dbReference>
<dbReference type="Pfam" id="PF00172">
    <property type="entry name" value="Zn_clus"/>
    <property type="match status" value="1"/>
</dbReference>
<evidence type="ECO:0000256" key="6">
    <source>
        <dbReference type="SAM" id="MobiDB-lite"/>
    </source>
</evidence>
<dbReference type="PANTHER" id="PTHR37534">
    <property type="entry name" value="TRANSCRIPTIONAL ACTIVATOR PROTEIN UGA3"/>
    <property type="match status" value="1"/>
</dbReference>
<dbReference type="Pfam" id="PF11951">
    <property type="entry name" value="Fungal_trans_2"/>
    <property type="match status" value="1"/>
</dbReference>
<dbReference type="GO" id="GO:0000981">
    <property type="term" value="F:DNA-binding transcription factor activity, RNA polymerase II-specific"/>
    <property type="evidence" value="ECO:0007669"/>
    <property type="project" value="InterPro"/>
</dbReference>
<evidence type="ECO:0000256" key="4">
    <source>
        <dbReference type="ARBA" id="ARBA00023163"/>
    </source>
</evidence>
<dbReference type="GO" id="GO:0000976">
    <property type="term" value="F:transcription cis-regulatory region binding"/>
    <property type="evidence" value="ECO:0007669"/>
    <property type="project" value="TreeGrafter"/>
</dbReference>
<name>A0A9W9SEF1_9EURO</name>
<feature type="compositionally biased region" description="Basic and acidic residues" evidence="6">
    <location>
        <begin position="14"/>
        <end position="37"/>
    </location>
</feature>
<reference evidence="8" key="2">
    <citation type="journal article" date="2023" name="IMA Fungus">
        <title>Comparative genomic study of the Penicillium genus elucidates a diverse pangenome and 15 lateral gene transfer events.</title>
        <authorList>
            <person name="Petersen C."/>
            <person name="Sorensen T."/>
            <person name="Nielsen M.R."/>
            <person name="Sondergaard T.E."/>
            <person name="Sorensen J.L."/>
            <person name="Fitzpatrick D.A."/>
            <person name="Frisvad J.C."/>
            <person name="Nielsen K.L."/>
        </authorList>
    </citation>
    <scope>NUCLEOTIDE SEQUENCE</scope>
    <source>
        <strain evidence="8">IBT 29677</strain>
    </source>
</reference>
<dbReference type="InterPro" id="IPR021858">
    <property type="entry name" value="Fun_TF"/>
</dbReference>
<protein>
    <recommendedName>
        <fullName evidence="7">Zn(2)-C6 fungal-type domain-containing protein</fullName>
    </recommendedName>
</protein>
<accession>A0A9W9SEF1</accession>
<feature type="compositionally biased region" description="Polar residues" evidence="6">
    <location>
        <begin position="184"/>
        <end position="200"/>
    </location>
</feature>
<dbReference type="OrthoDB" id="415590at2759"/>
<reference evidence="8" key="1">
    <citation type="submission" date="2022-12" db="EMBL/GenBank/DDBJ databases">
        <authorList>
            <person name="Petersen C."/>
        </authorList>
    </citation>
    <scope>NUCLEOTIDE SEQUENCE</scope>
    <source>
        <strain evidence="8">IBT 29677</strain>
    </source>
</reference>
<feature type="compositionally biased region" description="Polar residues" evidence="6">
    <location>
        <begin position="329"/>
        <end position="360"/>
    </location>
</feature>
<dbReference type="InterPro" id="IPR036864">
    <property type="entry name" value="Zn2-C6_fun-type_DNA-bd_sf"/>
</dbReference>
<dbReference type="GeneID" id="81377125"/>
<feature type="region of interest" description="Disordered" evidence="6">
    <location>
        <begin position="9"/>
        <end position="39"/>
    </location>
</feature>
<comment type="subcellular location">
    <subcellularLocation>
        <location evidence="1">Nucleus</location>
    </subcellularLocation>
</comment>
<dbReference type="CDD" id="cd00067">
    <property type="entry name" value="GAL4"/>
    <property type="match status" value="1"/>
</dbReference>
<dbReference type="Gene3D" id="4.10.240.10">
    <property type="entry name" value="Zn(2)-C6 fungal-type DNA-binding domain"/>
    <property type="match status" value="1"/>
</dbReference>
<dbReference type="InterPro" id="IPR001138">
    <property type="entry name" value="Zn2Cys6_DnaBD"/>
</dbReference>
<keyword evidence="2" id="KW-0805">Transcription regulation</keyword>
<evidence type="ECO:0000259" key="7">
    <source>
        <dbReference type="PROSITE" id="PS50048"/>
    </source>
</evidence>
<keyword evidence="3" id="KW-0238">DNA-binding</keyword>
<dbReference type="PANTHER" id="PTHR37534:SF4">
    <property type="entry name" value="ZN(II)2CYS6 TRANSCRIPTION FACTOR (EUROFUNG)"/>
    <property type="match status" value="1"/>
</dbReference>
<evidence type="ECO:0000256" key="3">
    <source>
        <dbReference type="ARBA" id="ARBA00023125"/>
    </source>
</evidence>
<dbReference type="GO" id="GO:0045944">
    <property type="term" value="P:positive regulation of transcription by RNA polymerase II"/>
    <property type="evidence" value="ECO:0007669"/>
    <property type="project" value="TreeGrafter"/>
</dbReference>
<feature type="compositionally biased region" description="Polar residues" evidence="6">
    <location>
        <begin position="133"/>
        <end position="145"/>
    </location>
</feature>
<feature type="region of interest" description="Disordered" evidence="6">
    <location>
        <begin position="323"/>
        <end position="361"/>
    </location>
</feature>